<dbReference type="PANTHER" id="PTHR43808">
    <property type="entry name" value="ACETYLORNITHINE DEACETYLASE"/>
    <property type="match status" value="1"/>
</dbReference>
<dbReference type="PROSITE" id="PS00759">
    <property type="entry name" value="ARGE_DAPE_CPG2_2"/>
    <property type="match status" value="1"/>
</dbReference>
<evidence type="ECO:0000256" key="1">
    <source>
        <dbReference type="ARBA" id="ARBA00001947"/>
    </source>
</evidence>
<dbReference type="EMBL" id="JBIQWL010000006">
    <property type="protein sequence ID" value="MFH8251904.1"/>
    <property type="molecule type" value="Genomic_DNA"/>
</dbReference>
<dbReference type="InterPro" id="IPR011650">
    <property type="entry name" value="Peptidase_M20_dimer"/>
</dbReference>
<dbReference type="PIRSF" id="PIRSF036696">
    <property type="entry name" value="ACY-1"/>
    <property type="match status" value="1"/>
</dbReference>
<dbReference type="PANTHER" id="PTHR43808:SF8">
    <property type="entry name" value="PEPTIDASE M20 DIMERISATION DOMAIN-CONTAINING PROTEIN"/>
    <property type="match status" value="1"/>
</dbReference>
<dbReference type="NCBIfam" id="NF005913">
    <property type="entry name" value="PRK07906.1"/>
    <property type="match status" value="1"/>
</dbReference>
<reference evidence="7 8" key="1">
    <citation type="submission" date="2024-09" db="EMBL/GenBank/DDBJ databases">
        <authorList>
            <person name="Pan X."/>
        </authorList>
    </citation>
    <scope>NUCLEOTIDE SEQUENCE [LARGE SCALE GENOMIC DNA]</scope>
    <source>
        <strain evidence="7 8">B2969</strain>
    </source>
</reference>
<dbReference type="InterPro" id="IPR050072">
    <property type="entry name" value="Peptidase_M20A"/>
</dbReference>
<dbReference type="Gene3D" id="3.40.630.10">
    <property type="entry name" value="Zn peptidases"/>
    <property type="match status" value="1"/>
</dbReference>
<dbReference type="Gene3D" id="3.30.70.360">
    <property type="match status" value="1"/>
</dbReference>
<evidence type="ECO:0000256" key="2">
    <source>
        <dbReference type="ARBA" id="ARBA00006247"/>
    </source>
</evidence>
<evidence type="ECO:0000313" key="8">
    <source>
        <dbReference type="Proteomes" id="UP001610861"/>
    </source>
</evidence>
<dbReference type="Pfam" id="PF07687">
    <property type="entry name" value="M20_dimer"/>
    <property type="match status" value="1"/>
</dbReference>
<sequence>MTTESPTDLRTPTPTLRELALTTLQEEAVALTRELIRIDSVNTGVAETIGDGETRAALLVRDLLAEVGIEAELVEPRPGRASVVARIRGAHPERGALVAHAHLDVVPVEGQEWEHPPFGAEVHDGWLYGRGAVDMKNFAGTILAVARHFAREGIVPERDLIFAFLADEEAGGVWGGGWLVDNRPDLFARATDALSEVGGFSVPLGDGRRAYLAATSEKGVAWATLTARGRAGHGSRPTPDNPVVRLSRAVAAVGEHRFPIVRTAAVDAFLRSFGAARGLAFEDETLERELDELGFVSSLVSASLRNTVTPTVLSAGGKTNIIPAEATARLDIRVLPGQDDALRDELRRIVGDDVDLRWGRWWSATEADVDAPLLRILQSAIDAEDPGAQVVPYLLPASTDNKHFARLGIAGYGFVPLRVPDGFDVFGQFHAADERIPVSAVEFSARATERILRTA</sequence>
<name>A0ABW7QAJ3_9MICO</name>
<dbReference type="RefSeq" id="WP_397557353.1">
    <property type="nucleotide sequence ID" value="NZ_JBIQWL010000006.1"/>
</dbReference>
<dbReference type="InterPro" id="IPR002933">
    <property type="entry name" value="Peptidase_M20"/>
</dbReference>
<comment type="similarity">
    <text evidence="2">Belongs to the peptidase M20A family.</text>
</comment>
<keyword evidence="8" id="KW-1185">Reference proteome</keyword>
<organism evidence="7 8">
    <name type="scientific">Microbacterium alkaliflavum</name>
    <dbReference type="NCBI Taxonomy" id="3248839"/>
    <lineage>
        <taxon>Bacteria</taxon>
        <taxon>Bacillati</taxon>
        <taxon>Actinomycetota</taxon>
        <taxon>Actinomycetes</taxon>
        <taxon>Micrococcales</taxon>
        <taxon>Microbacteriaceae</taxon>
        <taxon>Microbacterium</taxon>
    </lineage>
</organism>
<evidence type="ECO:0000313" key="7">
    <source>
        <dbReference type="EMBL" id="MFH8251904.1"/>
    </source>
</evidence>
<gene>
    <name evidence="7" type="ORF">ACH3VR_16175</name>
</gene>
<evidence type="ECO:0000259" key="6">
    <source>
        <dbReference type="Pfam" id="PF07687"/>
    </source>
</evidence>
<dbReference type="InterPro" id="IPR001261">
    <property type="entry name" value="ArgE/DapE_CS"/>
</dbReference>
<dbReference type="SUPFAM" id="SSF53187">
    <property type="entry name" value="Zn-dependent exopeptidases"/>
    <property type="match status" value="1"/>
</dbReference>
<evidence type="ECO:0000256" key="3">
    <source>
        <dbReference type="ARBA" id="ARBA00022723"/>
    </source>
</evidence>
<dbReference type="Proteomes" id="UP001610861">
    <property type="component" value="Unassembled WGS sequence"/>
</dbReference>
<dbReference type="SUPFAM" id="SSF55031">
    <property type="entry name" value="Bacterial exopeptidase dimerisation domain"/>
    <property type="match status" value="1"/>
</dbReference>
<proteinExistence type="inferred from homology"/>
<evidence type="ECO:0000256" key="5">
    <source>
        <dbReference type="ARBA" id="ARBA00022833"/>
    </source>
</evidence>
<accession>A0ABW7QAJ3</accession>
<dbReference type="Gene3D" id="1.10.150.900">
    <property type="match status" value="1"/>
</dbReference>
<keyword evidence="3" id="KW-0479">Metal-binding</keyword>
<dbReference type="InterPro" id="IPR036264">
    <property type="entry name" value="Bact_exopeptidase_dim_dom"/>
</dbReference>
<protein>
    <submittedName>
        <fullName evidence="7">M20/M25/M40 family metallo-hydrolase</fullName>
    </submittedName>
</protein>
<comment type="caution">
    <text evidence="7">The sequence shown here is derived from an EMBL/GenBank/DDBJ whole genome shotgun (WGS) entry which is preliminary data.</text>
</comment>
<feature type="domain" description="Peptidase M20 dimerisation" evidence="6">
    <location>
        <begin position="216"/>
        <end position="351"/>
    </location>
</feature>
<comment type="cofactor">
    <cofactor evidence="1">
        <name>Zn(2+)</name>
        <dbReference type="ChEBI" id="CHEBI:29105"/>
    </cofactor>
</comment>
<keyword evidence="5" id="KW-0862">Zinc</keyword>
<evidence type="ECO:0000256" key="4">
    <source>
        <dbReference type="ARBA" id="ARBA00022801"/>
    </source>
</evidence>
<keyword evidence="4" id="KW-0378">Hydrolase</keyword>
<dbReference type="Pfam" id="PF01546">
    <property type="entry name" value="Peptidase_M20"/>
    <property type="match status" value="1"/>
</dbReference>